<evidence type="ECO:0000313" key="2">
    <source>
        <dbReference type="EMBL" id="SFJ85528.1"/>
    </source>
</evidence>
<protein>
    <recommendedName>
        <fullName evidence="4">DUF4271 domain-containing protein</fullName>
    </recommendedName>
</protein>
<feature type="transmembrane region" description="Helical" evidence="1">
    <location>
        <begin position="196"/>
        <end position="218"/>
    </location>
</feature>
<keyword evidence="1" id="KW-1133">Transmembrane helix</keyword>
<dbReference type="Pfam" id="PF14093">
    <property type="entry name" value="DUF4271"/>
    <property type="match status" value="1"/>
</dbReference>
<dbReference type="RefSeq" id="WP_090681230.1">
    <property type="nucleotide sequence ID" value="NZ_FORU01000019.1"/>
</dbReference>
<dbReference type="Proteomes" id="UP000243887">
    <property type="component" value="Unassembled WGS sequence"/>
</dbReference>
<sequence>MNEIILTERIIESKDWATIIFLLSFGIIAMNKTIYEVRFSEFLRLAYSSKYNKIYKDSTNLRSTFTLSFFFIQVVSISFFIQICLKNFGAIDYYSLRSFISVFNIVCLFILSKFLIERIIATTFNIEEFAEQFNLQKVNYRNYVAMLILPIDLILFYNNIASNIPIIIIIITLLATNIILYSQFLKLYQKTITNNLFYFILYLCTLEIAPYLFLYYWFTKS</sequence>
<evidence type="ECO:0008006" key="4">
    <source>
        <dbReference type="Google" id="ProtNLM"/>
    </source>
</evidence>
<dbReference type="OrthoDB" id="1438590at2"/>
<dbReference type="EMBL" id="FORU01000019">
    <property type="protein sequence ID" value="SFJ85528.1"/>
    <property type="molecule type" value="Genomic_DNA"/>
</dbReference>
<accession>A0A1I3UQD2</accession>
<proteinExistence type="predicted"/>
<gene>
    <name evidence="2" type="ORF">SAMN04487893_11927</name>
</gene>
<evidence type="ECO:0000313" key="3">
    <source>
        <dbReference type="Proteomes" id="UP000243887"/>
    </source>
</evidence>
<evidence type="ECO:0000256" key="1">
    <source>
        <dbReference type="SAM" id="Phobius"/>
    </source>
</evidence>
<dbReference type="STRING" id="1150112.SAMN04487893_11927"/>
<keyword evidence="3" id="KW-1185">Reference proteome</keyword>
<name>A0A1I3UQD2_9FLAO</name>
<reference evidence="3" key="1">
    <citation type="submission" date="2016-10" db="EMBL/GenBank/DDBJ databases">
        <authorList>
            <person name="Varghese N."/>
            <person name="Submissions S."/>
        </authorList>
    </citation>
    <scope>NUCLEOTIDE SEQUENCE [LARGE SCALE GENOMIC DNA]</scope>
    <source>
        <strain evidence="3">DSM 26542</strain>
    </source>
</reference>
<keyword evidence="1" id="KW-0812">Transmembrane</keyword>
<organism evidence="2 3">
    <name type="scientific">Myroides guanonis</name>
    <dbReference type="NCBI Taxonomy" id="1150112"/>
    <lineage>
        <taxon>Bacteria</taxon>
        <taxon>Pseudomonadati</taxon>
        <taxon>Bacteroidota</taxon>
        <taxon>Flavobacteriia</taxon>
        <taxon>Flavobacteriales</taxon>
        <taxon>Flavobacteriaceae</taxon>
        <taxon>Myroides</taxon>
    </lineage>
</organism>
<keyword evidence="1" id="KW-0472">Membrane</keyword>
<dbReference type="AlphaFoldDB" id="A0A1I3UQD2"/>
<feature type="transmembrane region" description="Helical" evidence="1">
    <location>
        <begin position="94"/>
        <end position="116"/>
    </location>
</feature>
<feature type="transmembrane region" description="Helical" evidence="1">
    <location>
        <begin position="166"/>
        <end position="184"/>
    </location>
</feature>
<feature type="transmembrane region" description="Helical" evidence="1">
    <location>
        <begin position="65"/>
        <end position="88"/>
    </location>
</feature>
<dbReference type="InterPro" id="IPR025367">
    <property type="entry name" value="DUF4271"/>
</dbReference>